<evidence type="ECO:0000313" key="2">
    <source>
        <dbReference type="EMBL" id="CCX30811.1"/>
    </source>
</evidence>
<feature type="region of interest" description="Disordered" evidence="1">
    <location>
        <begin position="53"/>
        <end position="83"/>
    </location>
</feature>
<sequence>MTINLSDIECSTSVPGSPNLQATPSAFQLPAPAITLEKDHDWIVQSQSQNYSAETEIEDNNQSFRPLESSTAEDLRDTDQINF</sequence>
<feature type="region of interest" description="Disordered" evidence="1">
    <location>
        <begin position="1"/>
        <end position="23"/>
    </location>
</feature>
<reference evidence="2 3" key="1">
    <citation type="journal article" date="2013" name="PLoS Genet.">
        <title>The genome and development-dependent transcriptomes of Pyronema confluens: a window into fungal evolution.</title>
        <authorList>
            <person name="Traeger S."/>
            <person name="Altegoer F."/>
            <person name="Freitag M."/>
            <person name="Gabaldon T."/>
            <person name="Kempken F."/>
            <person name="Kumar A."/>
            <person name="Marcet-Houben M."/>
            <person name="Poggeler S."/>
            <person name="Stajich J.E."/>
            <person name="Nowrousian M."/>
        </authorList>
    </citation>
    <scope>NUCLEOTIDE SEQUENCE [LARGE SCALE GENOMIC DNA]</scope>
    <source>
        <strain evidence="3">CBS 100304</strain>
        <tissue evidence="2">Vegetative mycelium</tissue>
    </source>
</reference>
<name>U4LTI2_PYROM</name>
<accession>U4LTI2</accession>
<dbReference type="EMBL" id="HF935497">
    <property type="protein sequence ID" value="CCX30811.1"/>
    <property type="molecule type" value="Genomic_DNA"/>
</dbReference>
<dbReference type="AlphaFoldDB" id="U4LTI2"/>
<dbReference type="Proteomes" id="UP000018144">
    <property type="component" value="Unassembled WGS sequence"/>
</dbReference>
<protein>
    <submittedName>
        <fullName evidence="2">Uncharacterized protein</fullName>
    </submittedName>
</protein>
<keyword evidence="3" id="KW-1185">Reference proteome</keyword>
<proteinExistence type="predicted"/>
<feature type="compositionally biased region" description="Basic and acidic residues" evidence="1">
    <location>
        <begin position="73"/>
        <end position="83"/>
    </location>
</feature>
<organism evidence="2 3">
    <name type="scientific">Pyronema omphalodes (strain CBS 100304)</name>
    <name type="common">Pyronema confluens</name>
    <dbReference type="NCBI Taxonomy" id="1076935"/>
    <lineage>
        <taxon>Eukaryota</taxon>
        <taxon>Fungi</taxon>
        <taxon>Dikarya</taxon>
        <taxon>Ascomycota</taxon>
        <taxon>Pezizomycotina</taxon>
        <taxon>Pezizomycetes</taxon>
        <taxon>Pezizales</taxon>
        <taxon>Pyronemataceae</taxon>
        <taxon>Pyronema</taxon>
    </lineage>
</organism>
<evidence type="ECO:0000256" key="1">
    <source>
        <dbReference type="SAM" id="MobiDB-lite"/>
    </source>
</evidence>
<gene>
    <name evidence="2" type="ORF">PCON_09412</name>
</gene>
<feature type="compositionally biased region" description="Polar residues" evidence="1">
    <location>
        <begin position="60"/>
        <end position="72"/>
    </location>
</feature>
<evidence type="ECO:0000313" key="3">
    <source>
        <dbReference type="Proteomes" id="UP000018144"/>
    </source>
</evidence>